<accession>A0A2M7VEW6</accession>
<dbReference type="Proteomes" id="UP000230405">
    <property type="component" value="Unassembled WGS sequence"/>
</dbReference>
<dbReference type="SUPFAM" id="SSF53056">
    <property type="entry name" value="beta-carbonic anhydrase, cab"/>
    <property type="match status" value="1"/>
</dbReference>
<proteinExistence type="predicted"/>
<protein>
    <recommendedName>
        <fullName evidence="3">Carbonic anhydrase</fullName>
    </recommendedName>
</protein>
<dbReference type="InterPro" id="IPR036874">
    <property type="entry name" value="Carbonic_anhydrase_sf"/>
</dbReference>
<gene>
    <name evidence="1" type="ORF">COX77_02580</name>
</gene>
<sequence>MSEIQSELKDQKDQIVFPLDLTASPRAICIHCSDPRFQKAFQMFIEGSCEQGCLGYAPGEYVTIVIPGSIASLSEVTALPKHFKITKEQIEYLLERFNTIETLVLINHEDCSGYRAIKKKASGILQSLIEVLTKSQLMDLQQVAKTLLNLNSIKKKIRLFMAKKENGHVIFEEYQVN</sequence>
<name>A0A2M7VEW6_9BACT</name>
<dbReference type="AlphaFoldDB" id="A0A2M7VEW6"/>
<dbReference type="GO" id="GO:0008270">
    <property type="term" value="F:zinc ion binding"/>
    <property type="evidence" value="ECO:0007669"/>
    <property type="project" value="InterPro"/>
</dbReference>
<dbReference type="GO" id="GO:0004089">
    <property type="term" value="F:carbonate dehydratase activity"/>
    <property type="evidence" value="ECO:0007669"/>
    <property type="project" value="InterPro"/>
</dbReference>
<organism evidence="1 2">
    <name type="scientific">Candidatus Komeilibacteria bacterium CG_4_10_14_0_2_um_filter_37_10</name>
    <dbReference type="NCBI Taxonomy" id="1974470"/>
    <lineage>
        <taxon>Bacteria</taxon>
        <taxon>Candidatus Komeiliibacteriota</taxon>
    </lineage>
</organism>
<reference evidence="2" key="1">
    <citation type="submission" date="2017-09" db="EMBL/GenBank/DDBJ databases">
        <title>Depth-based differentiation of microbial function through sediment-hosted aquifers and enrichment of novel symbionts in the deep terrestrial subsurface.</title>
        <authorList>
            <person name="Probst A.J."/>
            <person name="Ladd B."/>
            <person name="Jarett J.K."/>
            <person name="Geller-Mcgrath D.E."/>
            <person name="Sieber C.M.K."/>
            <person name="Emerson J.B."/>
            <person name="Anantharaman K."/>
            <person name="Thomas B.C."/>
            <person name="Malmstrom R."/>
            <person name="Stieglmeier M."/>
            <person name="Klingl A."/>
            <person name="Woyke T."/>
            <person name="Ryan C.M."/>
            <person name="Banfield J.F."/>
        </authorList>
    </citation>
    <scope>NUCLEOTIDE SEQUENCE [LARGE SCALE GENOMIC DNA]</scope>
</reference>
<evidence type="ECO:0000313" key="1">
    <source>
        <dbReference type="EMBL" id="PIZ99057.1"/>
    </source>
</evidence>
<comment type="caution">
    <text evidence="1">The sequence shown here is derived from an EMBL/GenBank/DDBJ whole genome shotgun (WGS) entry which is preliminary data.</text>
</comment>
<dbReference type="EMBL" id="PFPO01000049">
    <property type="protein sequence ID" value="PIZ99057.1"/>
    <property type="molecule type" value="Genomic_DNA"/>
</dbReference>
<dbReference type="Gene3D" id="3.40.1050.10">
    <property type="entry name" value="Carbonic anhydrase"/>
    <property type="match status" value="1"/>
</dbReference>
<evidence type="ECO:0008006" key="3">
    <source>
        <dbReference type="Google" id="ProtNLM"/>
    </source>
</evidence>
<evidence type="ECO:0000313" key="2">
    <source>
        <dbReference type="Proteomes" id="UP000230405"/>
    </source>
</evidence>